<dbReference type="Proteomes" id="UP000624279">
    <property type="component" value="Unassembled WGS sequence"/>
</dbReference>
<dbReference type="RefSeq" id="WP_186943712.1">
    <property type="nucleotide sequence ID" value="NZ_JACOGA010000023.1"/>
</dbReference>
<comment type="caution">
    <text evidence="3">The sequence shown here is derived from an EMBL/GenBank/DDBJ whole genome shotgun (WGS) entry which is preliminary data.</text>
</comment>
<proteinExistence type="predicted"/>
<dbReference type="InterPro" id="IPR040698">
    <property type="entry name" value="HZS_alpha_mid"/>
</dbReference>
<sequence>MLKNFTFHFSFVFLLTICLSSCQRNEQQGSAAATTAEPLNAKDIDTSTPSPAPKAIEKISYPILFVTQVPTADDRNTRLSAFANHRTTVQDVPRGGDLMLRYTDGHVRNLTREAGLGNSGLQASKAIAVREPSAHPSGEKAIFSLLLGSPSKNQNDNPYRWQLYEVEGLGRHQAAKITKVTHQDARFNNLSPLYADDGNIIFTSDRPRNGELHLYPQLDEYEATPSITGIWKLNPTNGALQLLSHTPSGAFNPLIDSFGRVIFTRWDHLQQDQLADRDRDAEHNGVALPFRSFNFSDETVNAHKLPHRQEIFPESRVGSTNSYGKVNAFRSNFFTIWQIDQDGANEETVNHVGLHELSFGYLTPSFASDKNLSNRTLEQFHANRLSLRREGGIFHLREDPLEPGVFFGINARESASFTSDSIVKLTARPGLNPEQMQVTAVTQIDKSDNLKDGRYRNPLPLSDGRLIASHTSLALPPEHEASLPDLRLRWLTWNDERQLYSTGDYLTAGLHKKLSWWDQGKLVQYSGDLWELEAVELRPRSILPAKLASLESPERAILQAEQVDETQLRHWLQTQNLALIITRNQTSRDRADLQQAYNLQVPGGVKQTAINAPDAKVYSIQHFQILQAEQIRAYADRPGRRHLAQTIKNFGQFNPDNTLNPSLASSVVIAKDGSTAAFVPAARALTWQTTDPQGTPIVRERNWVSFKAGEIRVCASCHGVNQRDQANFPAPMNQPEALRSLLQHWKKVNK</sequence>
<organism evidence="3 4">
    <name type="scientific">Undibacterium flavidum</name>
    <dbReference type="NCBI Taxonomy" id="2762297"/>
    <lineage>
        <taxon>Bacteria</taxon>
        <taxon>Pseudomonadati</taxon>
        <taxon>Pseudomonadota</taxon>
        <taxon>Betaproteobacteria</taxon>
        <taxon>Burkholderiales</taxon>
        <taxon>Oxalobacteraceae</taxon>
        <taxon>Undibacterium</taxon>
    </lineage>
</organism>
<name>A0ABR6YGW7_9BURK</name>
<protein>
    <recommendedName>
        <fullName evidence="2">Hydrazine synthase alpha subunit middle domain-containing protein</fullName>
    </recommendedName>
</protein>
<evidence type="ECO:0000256" key="1">
    <source>
        <dbReference type="SAM" id="MobiDB-lite"/>
    </source>
</evidence>
<evidence type="ECO:0000313" key="4">
    <source>
        <dbReference type="Proteomes" id="UP000624279"/>
    </source>
</evidence>
<evidence type="ECO:0000259" key="2">
    <source>
        <dbReference type="Pfam" id="PF18582"/>
    </source>
</evidence>
<keyword evidence="4" id="KW-1185">Reference proteome</keyword>
<dbReference type="EMBL" id="JACOGA010000023">
    <property type="protein sequence ID" value="MBC3875747.1"/>
    <property type="molecule type" value="Genomic_DNA"/>
</dbReference>
<dbReference type="Pfam" id="PF18582">
    <property type="entry name" value="HZS_alpha"/>
    <property type="match status" value="1"/>
</dbReference>
<evidence type="ECO:0000313" key="3">
    <source>
        <dbReference type="EMBL" id="MBC3875747.1"/>
    </source>
</evidence>
<feature type="region of interest" description="Disordered" evidence="1">
    <location>
        <begin position="32"/>
        <end position="52"/>
    </location>
</feature>
<accession>A0ABR6YGW7</accession>
<feature type="domain" description="Hydrazine synthase alpha subunit middle" evidence="2">
    <location>
        <begin position="639"/>
        <end position="718"/>
    </location>
</feature>
<gene>
    <name evidence="3" type="ORF">H8K55_19320</name>
</gene>
<reference evidence="3 4" key="1">
    <citation type="submission" date="2020-08" db="EMBL/GenBank/DDBJ databases">
        <title>Novel species isolated from subtropical streams in China.</title>
        <authorList>
            <person name="Lu H."/>
        </authorList>
    </citation>
    <scope>NUCLEOTIDE SEQUENCE [LARGE SCALE GENOMIC DNA]</scope>
    <source>
        <strain evidence="3 4">LX15W</strain>
    </source>
</reference>